<dbReference type="CDD" id="cd00038">
    <property type="entry name" value="CAP_ED"/>
    <property type="match status" value="1"/>
</dbReference>
<dbReference type="PROSITE" id="PS50042">
    <property type="entry name" value="CNMP_BINDING_3"/>
    <property type="match status" value="1"/>
</dbReference>
<accession>A0A3B1C3Y7</accession>
<keyword evidence="1" id="KW-0812">Transmembrane</keyword>
<dbReference type="InterPro" id="IPR050397">
    <property type="entry name" value="Env_Response_Regulators"/>
</dbReference>
<feature type="domain" description="Cyclic nucleotide-binding" evidence="2">
    <location>
        <begin position="62"/>
        <end position="171"/>
    </location>
</feature>
<dbReference type="InterPro" id="IPR000595">
    <property type="entry name" value="cNMP-bd_dom"/>
</dbReference>
<proteinExistence type="predicted"/>
<gene>
    <name evidence="3" type="ORF">MNBD_NITROSPINAE04-630</name>
</gene>
<dbReference type="InterPro" id="IPR018490">
    <property type="entry name" value="cNMP-bd_dom_sf"/>
</dbReference>
<keyword evidence="1" id="KW-0472">Membrane</keyword>
<feature type="transmembrane region" description="Helical" evidence="1">
    <location>
        <begin position="51"/>
        <end position="75"/>
    </location>
</feature>
<dbReference type="EMBL" id="UOGA01000292">
    <property type="protein sequence ID" value="VAX25216.1"/>
    <property type="molecule type" value="Genomic_DNA"/>
</dbReference>
<dbReference type="Gene3D" id="2.60.120.10">
    <property type="entry name" value="Jelly Rolls"/>
    <property type="match status" value="1"/>
</dbReference>
<dbReference type="GO" id="GO:0003700">
    <property type="term" value="F:DNA-binding transcription factor activity"/>
    <property type="evidence" value="ECO:0007669"/>
    <property type="project" value="TreeGrafter"/>
</dbReference>
<dbReference type="SMART" id="SM00100">
    <property type="entry name" value="cNMP"/>
    <property type="match status" value="1"/>
</dbReference>
<sequence>MEMNEVAGYLAAVLVFSTFYTKTMIPLRIVAITSNIAFITYGYMGDLYPVLILHITLFPLNIFRLLQMYKLIVLAKRSSEEKFKMDWLVPYMTKEVLPKGATVFSKGDKADKMFVLHKGSIRLVEFDIDLGAGDMIGETGIFSPEGKRTATAVCQEDTELYTMTDTRVLELYFQNPNFGFYLIKLITARLLENHSSGRRAEPEALEKIKD</sequence>
<dbReference type="InterPro" id="IPR014710">
    <property type="entry name" value="RmlC-like_jellyroll"/>
</dbReference>
<evidence type="ECO:0000313" key="3">
    <source>
        <dbReference type="EMBL" id="VAX25216.1"/>
    </source>
</evidence>
<dbReference type="Pfam" id="PF00027">
    <property type="entry name" value="cNMP_binding"/>
    <property type="match status" value="1"/>
</dbReference>
<dbReference type="SUPFAM" id="SSF51206">
    <property type="entry name" value="cAMP-binding domain-like"/>
    <property type="match status" value="1"/>
</dbReference>
<feature type="transmembrane region" description="Helical" evidence="1">
    <location>
        <begin position="6"/>
        <end position="22"/>
    </location>
</feature>
<name>A0A3B1C3Y7_9ZZZZ</name>
<dbReference type="InterPro" id="IPR018488">
    <property type="entry name" value="cNMP-bd_CS"/>
</dbReference>
<dbReference type="PROSITE" id="PS00889">
    <property type="entry name" value="CNMP_BINDING_2"/>
    <property type="match status" value="1"/>
</dbReference>
<evidence type="ECO:0000259" key="2">
    <source>
        <dbReference type="PROSITE" id="PS50042"/>
    </source>
</evidence>
<evidence type="ECO:0000256" key="1">
    <source>
        <dbReference type="SAM" id="Phobius"/>
    </source>
</evidence>
<protein>
    <recommendedName>
        <fullName evidence="2">Cyclic nucleotide-binding domain-containing protein</fullName>
    </recommendedName>
</protein>
<dbReference type="PANTHER" id="PTHR24567:SF68">
    <property type="entry name" value="DNA-BINDING TRANSCRIPTIONAL DUAL REGULATOR CRP"/>
    <property type="match status" value="1"/>
</dbReference>
<dbReference type="AlphaFoldDB" id="A0A3B1C3Y7"/>
<keyword evidence="1" id="KW-1133">Transmembrane helix</keyword>
<reference evidence="3" key="1">
    <citation type="submission" date="2018-06" db="EMBL/GenBank/DDBJ databases">
        <authorList>
            <person name="Zhirakovskaya E."/>
        </authorList>
    </citation>
    <scope>NUCLEOTIDE SEQUENCE</scope>
</reference>
<organism evidence="3">
    <name type="scientific">hydrothermal vent metagenome</name>
    <dbReference type="NCBI Taxonomy" id="652676"/>
    <lineage>
        <taxon>unclassified sequences</taxon>
        <taxon>metagenomes</taxon>
        <taxon>ecological metagenomes</taxon>
    </lineage>
</organism>
<dbReference type="PANTHER" id="PTHR24567">
    <property type="entry name" value="CRP FAMILY TRANSCRIPTIONAL REGULATORY PROTEIN"/>
    <property type="match status" value="1"/>
</dbReference>
<dbReference type="GO" id="GO:0005829">
    <property type="term" value="C:cytosol"/>
    <property type="evidence" value="ECO:0007669"/>
    <property type="project" value="TreeGrafter"/>
</dbReference>